<name>A0A6A5QLZ6_AMPQU</name>
<evidence type="ECO:0000313" key="2">
    <source>
        <dbReference type="EMBL" id="KAF1915067.1"/>
    </source>
</evidence>
<keyword evidence="3" id="KW-1185">Reference proteome</keyword>
<sequence length="109" mass="11997">MNENPPRSTPSQFFFPRSTVGSNPAPSQAPQTSLPPIHRIPISPTPLLQQRLPSHESPHHPLRKPSGCITPRPRNHRLQAREPAHKHHLDVSPSSDDPTTPDAQRAVGA</sequence>
<dbReference type="AlphaFoldDB" id="A0A6A5QLZ6"/>
<evidence type="ECO:0000313" key="3">
    <source>
        <dbReference type="Proteomes" id="UP000800096"/>
    </source>
</evidence>
<accession>A0A6A5QLZ6</accession>
<feature type="compositionally biased region" description="Polar residues" evidence="1">
    <location>
        <begin position="1"/>
        <end position="12"/>
    </location>
</feature>
<protein>
    <submittedName>
        <fullName evidence="2">Uncharacterized protein</fullName>
    </submittedName>
</protein>
<gene>
    <name evidence="2" type="ORF">BDU57DRAFT_517868</name>
</gene>
<feature type="compositionally biased region" description="Polar residues" evidence="1">
    <location>
        <begin position="92"/>
        <end position="102"/>
    </location>
</feature>
<evidence type="ECO:0000256" key="1">
    <source>
        <dbReference type="SAM" id="MobiDB-lite"/>
    </source>
</evidence>
<dbReference type="EMBL" id="ML979136">
    <property type="protein sequence ID" value="KAF1915067.1"/>
    <property type="molecule type" value="Genomic_DNA"/>
</dbReference>
<feature type="compositionally biased region" description="Polar residues" evidence="1">
    <location>
        <begin position="19"/>
        <end position="34"/>
    </location>
</feature>
<feature type="compositionally biased region" description="Basic residues" evidence="1">
    <location>
        <begin position="73"/>
        <end position="88"/>
    </location>
</feature>
<reference evidence="2" key="1">
    <citation type="journal article" date="2020" name="Stud. Mycol.">
        <title>101 Dothideomycetes genomes: a test case for predicting lifestyles and emergence of pathogens.</title>
        <authorList>
            <person name="Haridas S."/>
            <person name="Albert R."/>
            <person name="Binder M."/>
            <person name="Bloem J."/>
            <person name="Labutti K."/>
            <person name="Salamov A."/>
            <person name="Andreopoulos B."/>
            <person name="Baker S."/>
            <person name="Barry K."/>
            <person name="Bills G."/>
            <person name="Bluhm B."/>
            <person name="Cannon C."/>
            <person name="Castanera R."/>
            <person name="Culley D."/>
            <person name="Daum C."/>
            <person name="Ezra D."/>
            <person name="Gonzalez J."/>
            <person name="Henrissat B."/>
            <person name="Kuo A."/>
            <person name="Liang C."/>
            <person name="Lipzen A."/>
            <person name="Lutzoni F."/>
            <person name="Magnuson J."/>
            <person name="Mondo S."/>
            <person name="Nolan M."/>
            <person name="Ohm R."/>
            <person name="Pangilinan J."/>
            <person name="Park H.-J."/>
            <person name="Ramirez L."/>
            <person name="Alfaro M."/>
            <person name="Sun H."/>
            <person name="Tritt A."/>
            <person name="Yoshinaga Y."/>
            <person name="Zwiers L.-H."/>
            <person name="Turgeon B."/>
            <person name="Goodwin S."/>
            <person name="Spatafora J."/>
            <person name="Crous P."/>
            <person name="Grigoriev I."/>
        </authorList>
    </citation>
    <scope>NUCLEOTIDE SEQUENCE</scope>
    <source>
        <strain evidence="2">HMLAC05119</strain>
    </source>
</reference>
<dbReference type="Proteomes" id="UP000800096">
    <property type="component" value="Unassembled WGS sequence"/>
</dbReference>
<organism evidence="2 3">
    <name type="scientific">Ampelomyces quisqualis</name>
    <name type="common">Powdery mildew agent</name>
    <dbReference type="NCBI Taxonomy" id="50730"/>
    <lineage>
        <taxon>Eukaryota</taxon>
        <taxon>Fungi</taxon>
        <taxon>Dikarya</taxon>
        <taxon>Ascomycota</taxon>
        <taxon>Pezizomycotina</taxon>
        <taxon>Dothideomycetes</taxon>
        <taxon>Pleosporomycetidae</taxon>
        <taxon>Pleosporales</taxon>
        <taxon>Pleosporineae</taxon>
        <taxon>Phaeosphaeriaceae</taxon>
        <taxon>Ampelomyces</taxon>
    </lineage>
</organism>
<feature type="region of interest" description="Disordered" evidence="1">
    <location>
        <begin position="1"/>
        <end position="109"/>
    </location>
</feature>
<proteinExistence type="predicted"/>